<name>F6DLV2_DESRL</name>
<dbReference type="InterPro" id="IPR012763">
    <property type="entry name" value="DNA_pol_III_sug/sutau_N"/>
</dbReference>
<evidence type="ECO:0000256" key="10">
    <source>
        <dbReference type="ARBA" id="ARBA00022932"/>
    </source>
</evidence>
<dbReference type="Gene3D" id="1.20.272.10">
    <property type="match status" value="1"/>
</dbReference>
<dbReference type="Pfam" id="PF12169">
    <property type="entry name" value="DNA_pol3_gamma3"/>
    <property type="match status" value="1"/>
</dbReference>
<evidence type="ECO:0000256" key="2">
    <source>
        <dbReference type="ARBA" id="ARBA00012417"/>
    </source>
</evidence>
<keyword evidence="15" id="KW-1185">Reference proteome</keyword>
<keyword evidence="8" id="KW-0862">Zinc</keyword>
<dbReference type="InterPro" id="IPR050238">
    <property type="entry name" value="DNA_Rep/Repair_Clamp_Loader"/>
</dbReference>
<dbReference type="HOGENOM" id="CLU_006229_0_8_9"/>
<evidence type="ECO:0000256" key="3">
    <source>
        <dbReference type="ARBA" id="ARBA00022679"/>
    </source>
</evidence>
<feature type="domain" description="AAA+ ATPase" evidence="13">
    <location>
        <begin position="37"/>
        <end position="179"/>
    </location>
</feature>
<dbReference type="eggNOG" id="COG2812">
    <property type="taxonomic scope" value="Bacteria"/>
</dbReference>
<dbReference type="NCBIfam" id="NF004046">
    <property type="entry name" value="PRK05563.1"/>
    <property type="match status" value="1"/>
</dbReference>
<comment type="catalytic activity">
    <reaction evidence="11">
        <text>DNA(n) + a 2'-deoxyribonucleoside 5'-triphosphate = DNA(n+1) + diphosphate</text>
        <dbReference type="Rhea" id="RHEA:22508"/>
        <dbReference type="Rhea" id="RHEA-COMP:17339"/>
        <dbReference type="Rhea" id="RHEA-COMP:17340"/>
        <dbReference type="ChEBI" id="CHEBI:33019"/>
        <dbReference type="ChEBI" id="CHEBI:61560"/>
        <dbReference type="ChEBI" id="CHEBI:173112"/>
        <dbReference type="EC" id="2.7.7.7"/>
    </reaction>
</comment>
<keyword evidence="4" id="KW-0548">Nucleotidyltransferase</keyword>
<dbReference type="OrthoDB" id="9810148at2"/>
<evidence type="ECO:0000313" key="15">
    <source>
        <dbReference type="Proteomes" id="UP000009234"/>
    </source>
</evidence>
<dbReference type="AlphaFoldDB" id="F6DLV2"/>
<keyword evidence="5" id="KW-0235">DNA replication</keyword>
<keyword evidence="10" id="KW-0239">DNA-directed DNA polymerase</keyword>
<dbReference type="GO" id="GO:0003677">
    <property type="term" value="F:DNA binding"/>
    <property type="evidence" value="ECO:0007669"/>
    <property type="project" value="InterPro"/>
</dbReference>
<dbReference type="SUPFAM" id="SSF52540">
    <property type="entry name" value="P-loop containing nucleoside triphosphate hydrolases"/>
    <property type="match status" value="1"/>
</dbReference>
<evidence type="ECO:0000256" key="7">
    <source>
        <dbReference type="ARBA" id="ARBA00022741"/>
    </source>
</evidence>
<dbReference type="GO" id="GO:0046872">
    <property type="term" value="F:metal ion binding"/>
    <property type="evidence" value="ECO:0007669"/>
    <property type="project" value="UniProtKB-KW"/>
</dbReference>
<organism evidence="14 15">
    <name type="scientific">Desulforamulus ruminis (strain ATCC 23193 / DSM 2154 / NCIMB 8452 / DL)</name>
    <name type="common">Desulfotomaculum ruminis</name>
    <dbReference type="NCBI Taxonomy" id="696281"/>
    <lineage>
        <taxon>Bacteria</taxon>
        <taxon>Bacillati</taxon>
        <taxon>Bacillota</taxon>
        <taxon>Clostridia</taxon>
        <taxon>Eubacteriales</taxon>
        <taxon>Peptococcaceae</taxon>
        <taxon>Desulforamulus</taxon>
    </lineage>
</organism>
<dbReference type="CDD" id="cd00009">
    <property type="entry name" value="AAA"/>
    <property type="match status" value="1"/>
</dbReference>
<dbReference type="SUPFAM" id="SSF48019">
    <property type="entry name" value="post-AAA+ oligomerization domain-like"/>
    <property type="match status" value="1"/>
</dbReference>
<dbReference type="Pfam" id="PF22608">
    <property type="entry name" value="DNAX_ATPase_lid"/>
    <property type="match status" value="1"/>
</dbReference>
<dbReference type="Gene3D" id="1.10.8.60">
    <property type="match status" value="1"/>
</dbReference>
<dbReference type="KEGG" id="dru:Desru_0094"/>
<protein>
    <recommendedName>
        <fullName evidence="2">DNA-directed DNA polymerase</fullName>
        <ecNumber evidence="2">2.7.7.7</ecNumber>
    </recommendedName>
</protein>
<proteinExistence type="inferred from homology"/>
<dbReference type="Gene3D" id="3.40.50.300">
    <property type="entry name" value="P-loop containing nucleotide triphosphate hydrolases"/>
    <property type="match status" value="1"/>
</dbReference>
<evidence type="ECO:0000256" key="11">
    <source>
        <dbReference type="ARBA" id="ARBA00049244"/>
    </source>
</evidence>
<dbReference type="InterPro" id="IPR008921">
    <property type="entry name" value="DNA_pol3_clamp-load_cplx_C"/>
</dbReference>
<dbReference type="PRINTS" id="PR00300">
    <property type="entry name" value="CLPPROTEASEA"/>
</dbReference>
<gene>
    <name evidence="14" type="ordered locus">Desru_0094</name>
</gene>
<dbReference type="GO" id="GO:0005524">
    <property type="term" value="F:ATP binding"/>
    <property type="evidence" value="ECO:0007669"/>
    <property type="project" value="UniProtKB-KW"/>
</dbReference>
<dbReference type="GO" id="GO:0003887">
    <property type="term" value="F:DNA-directed DNA polymerase activity"/>
    <property type="evidence" value="ECO:0007669"/>
    <property type="project" value="UniProtKB-KW"/>
</dbReference>
<dbReference type="FunFam" id="3.40.50.300:FF:000014">
    <property type="entry name" value="DNA polymerase III subunit gamma/tau"/>
    <property type="match status" value="1"/>
</dbReference>
<evidence type="ECO:0000256" key="8">
    <source>
        <dbReference type="ARBA" id="ARBA00022833"/>
    </source>
</evidence>
<evidence type="ECO:0000256" key="5">
    <source>
        <dbReference type="ARBA" id="ARBA00022705"/>
    </source>
</evidence>
<dbReference type="NCBIfam" id="TIGR02397">
    <property type="entry name" value="dnaX_nterm"/>
    <property type="match status" value="1"/>
</dbReference>
<keyword evidence="3" id="KW-0808">Transferase</keyword>
<dbReference type="PANTHER" id="PTHR11669">
    <property type="entry name" value="REPLICATION FACTOR C / DNA POLYMERASE III GAMMA-TAU SUBUNIT"/>
    <property type="match status" value="1"/>
</dbReference>
<reference evidence="14 15" key="2">
    <citation type="journal article" date="2012" name="Stand. Genomic Sci.">
        <title>Complete genome sequence of the sulfate-reducing firmicute Desulfotomaculum ruminis type strain (DL(T)).</title>
        <authorList>
            <person name="Spring S."/>
            <person name="Visser M."/>
            <person name="Lu M."/>
            <person name="Copeland A."/>
            <person name="Lapidus A."/>
            <person name="Lucas S."/>
            <person name="Cheng J.F."/>
            <person name="Han C."/>
            <person name="Tapia R."/>
            <person name="Goodwin L.A."/>
            <person name="Pitluck S."/>
            <person name="Ivanova N."/>
            <person name="Land M."/>
            <person name="Hauser L."/>
            <person name="Larimer F."/>
            <person name="Rohde M."/>
            <person name="Goker M."/>
            <person name="Detter J.C."/>
            <person name="Kyrpides N.C."/>
            <person name="Woyke T."/>
            <person name="Schaap P.J."/>
            <person name="Plugge C.M."/>
            <person name="Muyzer G."/>
            <person name="Kuever J."/>
            <person name="Pereira I.A."/>
            <person name="Parshina S.N."/>
            <person name="Bernier-Latmani R."/>
            <person name="Stams A.J."/>
            <person name="Klenk H.P."/>
        </authorList>
    </citation>
    <scope>NUCLEOTIDE SEQUENCE [LARGE SCALE GENOMIC DNA]</scope>
    <source>
        <strain evidence="15">ATCC 23193 / DSM 2154 / NCIB 8452 / DL</strain>
    </source>
</reference>
<dbReference type="InterPro" id="IPR003593">
    <property type="entry name" value="AAA+_ATPase"/>
</dbReference>
<dbReference type="InterPro" id="IPR022754">
    <property type="entry name" value="DNA_pol_III_gamma-3"/>
</dbReference>
<accession>F6DLV2</accession>
<feature type="region of interest" description="Disordered" evidence="12">
    <location>
        <begin position="376"/>
        <end position="412"/>
    </location>
</feature>
<reference evidence="15" key="1">
    <citation type="submission" date="2011-05" db="EMBL/GenBank/DDBJ databases">
        <title>Complete sequence of Desulfotomaculum ruminis DSM 2154.</title>
        <authorList>
            <person name="Lucas S."/>
            <person name="Copeland A."/>
            <person name="Lapidus A."/>
            <person name="Cheng J.-F."/>
            <person name="Goodwin L."/>
            <person name="Pitluck S."/>
            <person name="Lu M."/>
            <person name="Detter J.C."/>
            <person name="Han C."/>
            <person name="Tapia R."/>
            <person name="Land M."/>
            <person name="Hauser L."/>
            <person name="Kyrpides N."/>
            <person name="Ivanova N."/>
            <person name="Mikhailova N."/>
            <person name="Pagani I."/>
            <person name="Stams A.J.M."/>
            <person name="Plugge C.M."/>
            <person name="Muyzer G."/>
            <person name="Kuever J."/>
            <person name="Parshina S.N."/>
            <person name="Ivanova A.E."/>
            <person name="Nazina T.N."/>
            <person name="Brambilla E."/>
            <person name="Spring S."/>
            <person name="Klenk H.-P."/>
            <person name="Woyke T."/>
        </authorList>
    </citation>
    <scope>NUCLEOTIDE SEQUENCE [LARGE SCALE GENOMIC DNA]</scope>
    <source>
        <strain evidence="15">ATCC 23193 / DSM 2154 / NCIB 8452 / DL</strain>
    </source>
</reference>
<dbReference type="RefSeq" id="WP_013840177.1">
    <property type="nucleotide sequence ID" value="NC_015589.1"/>
</dbReference>
<dbReference type="Pfam" id="PF13177">
    <property type="entry name" value="DNA_pol3_delta2"/>
    <property type="match status" value="1"/>
</dbReference>
<evidence type="ECO:0000256" key="4">
    <source>
        <dbReference type="ARBA" id="ARBA00022695"/>
    </source>
</evidence>
<evidence type="ECO:0000256" key="6">
    <source>
        <dbReference type="ARBA" id="ARBA00022723"/>
    </source>
</evidence>
<dbReference type="CDD" id="cd18137">
    <property type="entry name" value="HLD_clamp_pol_III_gamma_tau"/>
    <property type="match status" value="1"/>
</dbReference>
<dbReference type="PANTHER" id="PTHR11669:SF0">
    <property type="entry name" value="PROTEIN STICHEL-LIKE 2"/>
    <property type="match status" value="1"/>
</dbReference>
<sequence>MTYKALYRTWRPQTFHELVGQQHITRTLQNALVNGKVAHAYLFCGPRGTGKTTTAKVLAKALNCLNNDLGEPCNECDNCRAVNEGTSVDVIEIDAASNRGIDEIRDLREKVKFAPATGRRKVYIIDEVHMLTDQAFNALLKTLEEPPAHVVFVLATTEAHKVPVTILSRCQRFDFRRIKTQEMLGRLKEVAAGAGIEVEEEALRLIAEAAEGGLRDALSILDQGAAFAEEKVSAADIHSILGTVQQEVLARMVRHLAEGKASLALELLAEINDRGKDLRLFARELTSHLRGLLLEGLDQKSPAGSLQEQTLFHLLQVLVQAEQEMKWSSQPVLVLELALVKAARPEVSTSVEALARRVAQLEHRLESGAVEIASLPRKDLDQETQAPGPRKESPIAKVGTAGPPEKEKTVELPVKESPAAPVKDTGIEIIRQAWPALLKGIRDGGKMRLWSVLNKNEPQIEAKGNTLTLYFEEFIDYATADKPESRKYLEWLLSKHFGTPWEVRCVQGKKQVPRPTSNPKDDPIYLEAVRLFGEDLVTLENDPESTG</sequence>
<keyword evidence="7" id="KW-0547">Nucleotide-binding</keyword>
<evidence type="ECO:0000256" key="12">
    <source>
        <dbReference type="SAM" id="MobiDB-lite"/>
    </source>
</evidence>
<dbReference type="GO" id="GO:0006261">
    <property type="term" value="P:DNA-templated DNA replication"/>
    <property type="evidence" value="ECO:0007669"/>
    <property type="project" value="TreeGrafter"/>
</dbReference>
<evidence type="ECO:0000256" key="1">
    <source>
        <dbReference type="ARBA" id="ARBA00006360"/>
    </source>
</evidence>
<comment type="similarity">
    <text evidence="1">Belongs to the DnaX/STICHEL family.</text>
</comment>
<dbReference type="Proteomes" id="UP000009234">
    <property type="component" value="Chromosome"/>
</dbReference>
<keyword evidence="6" id="KW-0479">Metal-binding</keyword>
<dbReference type="SMART" id="SM00382">
    <property type="entry name" value="AAA"/>
    <property type="match status" value="1"/>
</dbReference>
<evidence type="ECO:0000313" key="14">
    <source>
        <dbReference type="EMBL" id="AEG58395.1"/>
    </source>
</evidence>
<dbReference type="EMBL" id="CP002780">
    <property type="protein sequence ID" value="AEG58395.1"/>
    <property type="molecule type" value="Genomic_DNA"/>
</dbReference>
<dbReference type="EC" id="2.7.7.7" evidence="2"/>
<dbReference type="InterPro" id="IPR001270">
    <property type="entry name" value="ClpA/B"/>
</dbReference>
<evidence type="ECO:0000259" key="13">
    <source>
        <dbReference type="SMART" id="SM00382"/>
    </source>
</evidence>
<evidence type="ECO:0000256" key="9">
    <source>
        <dbReference type="ARBA" id="ARBA00022840"/>
    </source>
</evidence>
<dbReference type="STRING" id="696281.Desru_0094"/>
<keyword evidence="9" id="KW-0067">ATP-binding</keyword>
<dbReference type="InterPro" id="IPR045085">
    <property type="entry name" value="HLD_clamp_pol_III_gamma_tau"/>
</dbReference>
<dbReference type="InterPro" id="IPR027417">
    <property type="entry name" value="P-loop_NTPase"/>
</dbReference>
<dbReference type="GO" id="GO:0009360">
    <property type="term" value="C:DNA polymerase III complex"/>
    <property type="evidence" value="ECO:0007669"/>
    <property type="project" value="InterPro"/>
</dbReference>